<feature type="signal peptide" evidence="4">
    <location>
        <begin position="1"/>
        <end position="40"/>
    </location>
</feature>
<dbReference type="Gene3D" id="1.10.530.10">
    <property type="match status" value="1"/>
</dbReference>
<feature type="compositionally biased region" description="Low complexity" evidence="3">
    <location>
        <begin position="182"/>
        <end position="191"/>
    </location>
</feature>
<accession>A0A927F1C5</accession>
<protein>
    <submittedName>
        <fullName evidence="6">Transglycosylase family protein</fullName>
    </submittedName>
</protein>
<comment type="caution">
    <text evidence="6">The sequence shown here is derived from an EMBL/GenBank/DDBJ whole genome shotgun (WGS) entry which is preliminary data.</text>
</comment>
<feature type="compositionally biased region" description="Gly residues" evidence="3">
    <location>
        <begin position="144"/>
        <end position="157"/>
    </location>
</feature>
<gene>
    <name evidence="6" type="ORF">IF129_17890</name>
</gene>
<sequence>MRSGTGRHRRPRQAPAVVVAAGVTGAGIALPFLAASGAQAADGAVWDRVAECESGGAWSANNGSGYYGGFQLTLDTWAEYGGTEHADRPDLASRGQQIAVAEAILAAEGPDAWPGCAVTSGLTASVNGVVEAPGVPGDERSGSADGGNGSGDRGGSAGSDASDGARGSDRAEQRGVTQTPNAADAADPSDTAADDAADPQRPDPSDAPDVDAAPSADPEGTGGPATDASEDRAEPEASPSDEAALPDDAASGGAAGEGPGRHRGAPDPREADPEGTGRSDRGAARHAAPADRTGPAGAAEEHRVAPGDSLSGIAAERGVEGGWPALYEANASVVGADPDLILPGQSLELPGEQR</sequence>
<name>A0A927F1C5_9ACTN</name>
<proteinExistence type="inferred from homology"/>
<evidence type="ECO:0000256" key="3">
    <source>
        <dbReference type="SAM" id="MobiDB-lite"/>
    </source>
</evidence>
<dbReference type="SMART" id="SM00257">
    <property type="entry name" value="LysM"/>
    <property type="match status" value="1"/>
</dbReference>
<dbReference type="Pfam" id="PF06737">
    <property type="entry name" value="Transglycosylas"/>
    <property type="match status" value="1"/>
</dbReference>
<evidence type="ECO:0000256" key="2">
    <source>
        <dbReference type="ARBA" id="ARBA00022801"/>
    </source>
</evidence>
<dbReference type="SUPFAM" id="SSF53955">
    <property type="entry name" value="Lysozyme-like"/>
    <property type="match status" value="1"/>
</dbReference>
<evidence type="ECO:0000259" key="5">
    <source>
        <dbReference type="PROSITE" id="PS51782"/>
    </source>
</evidence>
<feature type="compositionally biased region" description="Basic and acidic residues" evidence="3">
    <location>
        <begin position="264"/>
        <end position="283"/>
    </location>
</feature>
<feature type="chain" id="PRO_5038002707" evidence="4">
    <location>
        <begin position="41"/>
        <end position="354"/>
    </location>
</feature>
<dbReference type="AlphaFoldDB" id="A0A927F1C5"/>
<reference evidence="6" key="1">
    <citation type="submission" date="2020-09" db="EMBL/GenBank/DDBJ databases">
        <title>Secondary metabolite and genome analysis of marine Streptomyces chumphonensis KK1-2T.</title>
        <authorList>
            <person name="Phongsopitanun W."/>
            <person name="Kanchanasin P."/>
            <person name="Pittayakhajonwut P."/>
            <person name="Suwanborirux K."/>
            <person name="Tanasupawat S."/>
        </authorList>
    </citation>
    <scope>NUCLEOTIDE SEQUENCE</scope>
    <source>
        <strain evidence="6">KK1-2</strain>
    </source>
</reference>
<dbReference type="RefSeq" id="WP_191210696.1">
    <property type="nucleotide sequence ID" value="NZ_BAABKL010000050.1"/>
</dbReference>
<dbReference type="InterPro" id="IPR036779">
    <property type="entry name" value="LysM_dom_sf"/>
</dbReference>
<keyword evidence="2" id="KW-0378">Hydrolase</keyword>
<evidence type="ECO:0000256" key="1">
    <source>
        <dbReference type="ARBA" id="ARBA00010830"/>
    </source>
</evidence>
<keyword evidence="7" id="KW-1185">Reference proteome</keyword>
<dbReference type="InterPro" id="IPR023346">
    <property type="entry name" value="Lysozyme-like_dom_sf"/>
</dbReference>
<dbReference type="PANTHER" id="PTHR34700">
    <property type="entry name" value="POTASSIUM BINDING PROTEIN KBP"/>
    <property type="match status" value="1"/>
</dbReference>
<evidence type="ECO:0000256" key="4">
    <source>
        <dbReference type="SAM" id="SignalP"/>
    </source>
</evidence>
<dbReference type="GO" id="GO:0016787">
    <property type="term" value="F:hydrolase activity"/>
    <property type="evidence" value="ECO:0007669"/>
    <property type="project" value="UniProtKB-KW"/>
</dbReference>
<dbReference type="InterPro" id="IPR010618">
    <property type="entry name" value="RPF"/>
</dbReference>
<comment type="similarity">
    <text evidence="1">Belongs to the transglycosylase family. Rpf subfamily.</text>
</comment>
<feature type="compositionally biased region" description="Low complexity" evidence="3">
    <location>
        <begin position="236"/>
        <end position="252"/>
    </location>
</feature>
<feature type="domain" description="LysM" evidence="5">
    <location>
        <begin position="300"/>
        <end position="349"/>
    </location>
</feature>
<dbReference type="CDD" id="cd13925">
    <property type="entry name" value="RPF"/>
    <property type="match status" value="1"/>
</dbReference>
<dbReference type="Proteomes" id="UP000632289">
    <property type="component" value="Unassembled WGS sequence"/>
</dbReference>
<dbReference type="InterPro" id="IPR018392">
    <property type="entry name" value="LysM"/>
</dbReference>
<keyword evidence="4" id="KW-0732">Signal</keyword>
<dbReference type="Pfam" id="PF01476">
    <property type="entry name" value="LysM"/>
    <property type="match status" value="1"/>
</dbReference>
<organism evidence="6 7">
    <name type="scientific">Streptomyces chumphonensis</name>
    <dbReference type="NCBI Taxonomy" id="1214925"/>
    <lineage>
        <taxon>Bacteria</taxon>
        <taxon>Bacillati</taxon>
        <taxon>Actinomycetota</taxon>
        <taxon>Actinomycetes</taxon>
        <taxon>Kitasatosporales</taxon>
        <taxon>Streptomycetaceae</taxon>
        <taxon>Streptomyces</taxon>
    </lineage>
</organism>
<dbReference type="CDD" id="cd00118">
    <property type="entry name" value="LysM"/>
    <property type="match status" value="1"/>
</dbReference>
<dbReference type="EMBL" id="JACXYU010000009">
    <property type="protein sequence ID" value="MBD3933416.1"/>
    <property type="molecule type" value="Genomic_DNA"/>
</dbReference>
<dbReference type="PANTHER" id="PTHR34700:SF4">
    <property type="entry name" value="PHAGE-LIKE ELEMENT PBSX PROTEIN XKDP"/>
    <property type="match status" value="1"/>
</dbReference>
<dbReference type="InterPro" id="IPR052196">
    <property type="entry name" value="Bact_Kbp"/>
</dbReference>
<feature type="region of interest" description="Disordered" evidence="3">
    <location>
        <begin position="129"/>
        <end position="312"/>
    </location>
</feature>
<dbReference type="PROSITE" id="PS51782">
    <property type="entry name" value="LYSM"/>
    <property type="match status" value="1"/>
</dbReference>
<evidence type="ECO:0000313" key="6">
    <source>
        <dbReference type="EMBL" id="MBD3933416.1"/>
    </source>
</evidence>
<evidence type="ECO:0000313" key="7">
    <source>
        <dbReference type="Proteomes" id="UP000632289"/>
    </source>
</evidence>
<dbReference type="Gene3D" id="3.10.350.10">
    <property type="entry name" value="LysM domain"/>
    <property type="match status" value="1"/>
</dbReference>